<keyword evidence="3" id="KW-0813">Transport</keyword>
<gene>
    <name evidence="14" type="ORF">FC98_GL001306</name>
</gene>
<sequence>MGLKMNKTRVEAFTDAVLAIILTIMILEFKTPESFSILAVVDQIPYLISYAVGYLFIGTAWYNHHYMFAKTKRVTKGVYWANNFWMFTTSFIPVATAWVGRGLNKQGPEIFYFGVYLLWSVSYFILSYMLANANQRDQRPEAAASIRQMAIYRFMRDWRMAAIQLPITIAALYYLPALQMVIVTLQIILVGARSNKDSDRLFD</sequence>
<dbReference type="GO" id="GO:0015252">
    <property type="term" value="F:proton channel activity"/>
    <property type="evidence" value="ECO:0007669"/>
    <property type="project" value="InterPro"/>
</dbReference>
<evidence type="ECO:0000256" key="10">
    <source>
        <dbReference type="ARBA" id="ARBA00023136"/>
    </source>
</evidence>
<organism evidence="14 15">
    <name type="scientific">Lentilactobacillus kisonensis DSM 19906 = JCM 15041</name>
    <dbReference type="NCBI Taxonomy" id="1423766"/>
    <lineage>
        <taxon>Bacteria</taxon>
        <taxon>Bacillati</taxon>
        <taxon>Bacillota</taxon>
        <taxon>Bacilli</taxon>
        <taxon>Lactobacillales</taxon>
        <taxon>Lactobacillaceae</taxon>
        <taxon>Lentilactobacillus</taxon>
    </lineage>
</organism>
<dbReference type="EMBL" id="AZEB01000022">
    <property type="protein sequence ID" value="KRL20716.1"/>
    <property type="molecule type" value="Genomic_DNA"/>
</dbReference>
<comment type="subcellular location">
    <subcellularLocation>
        <location evidence="1">Membrane</location>
        <topology evidence="1">Multi-pass membrane protein</topology>
    </subcellularLocation>
</comment>
<keyword evidence="10 13" id="KW-0472">Membrane</keyword>
<evidence type="ECO:0008006" key="16">
    <source>
        <dbReference type="Google" id="ProtNLM"/>
    </source>
</evidence>
<evidence type="ECO:0000256" key="9">
    <source>
        <dbReference type="ARBA" id="ARBA00023065"/>
    </source>
</evidence>
<evidence type="ECO:0000256" key="6">
    <source>
        <dbReference type="ARBA" id="ARBA00022826"/>
    </source>
</evidence>
<keyword evidence="8 13" id="KW-1133">Transmembrane helix</keyword>
<evidence type="ECO:0000313" key="14">
    <source>
        <dbReference type="EMBL" id="KRL20716.1"/>
    </source>
</evidence>
<dbReference type="Proteomes" id="UP000051439">
    <property type="component" value="Unassembled WGS sequence"/>
</dbReference>
<protein>
    <recommendedName>
        <fullName evidence="16">Integral membrane protein</fullName>
    </recommendedName>
</protein>
<dbReference type="Pfam" id="PF06736">
    <property type="entry name" value="TMEM175"/>
    <property type="match status" value="1"/>
</dbReference>
<evidence type="ECO:0000256" key="8">
    <source>
        <dbReference type="ARBA" id="ARBA00022989"/>
    </source>
</evidence>
<evidence type="ECO:0000313" key="15">
    <source>
        <dbReference type="Proteomes" id="UP000051439"/>
    </source>
</evidence>
<dbReference type="GO" id="GO:0005267">
    <property type="term" value="F:potassium channel activity"/>
    <property type="evidence" value="ECO:0007669"/>
    <property type="project" value="UniProtKB-KW"/>
</dbReference>
<dbReference type="AlphaFoldDB" id="A0A0R1NL66"/>
<accession>A0A0R1NL66</accession>
<evidence type="ECO:0000256" key="2">
    <source>
        <dbReference type="ARBA" id="ARBA00006920"/>
    </source>
</evidence>
<feature type="transmembrane region" description="Helical" evidence="13">
    <location>
        <begin position="12"/>
        <end position="29"/>
    </location>
</feature>
<keyword evidence="11" id="KW-0407">Ion channel</keyword>
<feature type="transmembrane region" description="Helical" evidence="13">
    <location>
        <begin position="35"/>
        <end position="57"/>
    </location>
</feature>
<evidence type="ECO:0000256" key="7">
    <source>
        <dbReference type="ARBA" id="ARBA00022958"/>
    </source>
</evidence>
<evidence type="ECO:0000256" key="13">
    <source>
        <dbReference type="SAM" id="Phobius"/>
    </source>
</evidence>
<dbReference type="GO" id="GO:0016020">
    <property type="term" value="C:membrane"/>
    <property type="evidence" value="ECO:0007669"/>
    <property type="project" value="UniProtKB-SubCell"/>
</dbReference>
<keyword evidence="9" id="KW-0406">Ion transport</keyword>
<dbReference type="PATRIC" id="fig|1423766.4.peg.1349"/>
<keyword evidence="4" id="KW-0633">Potassium transport</keyword>
<evidence type="ECO:0000256" key="11">
    <source>
        <dbReference type="ARBA" id="ARBA00023303"/>
    </source>
</evidence>
<comment type="catalytic activity">
    <reaction evidence="12">
        <text>K(+)(in) = K(+)(out)</text>
        <dbReference type="Rhea" id="RHEA:29463"/>
        <dbReference type="ChEBI" id="CHEBI:29103"/>
    </reaction>
</comment>
<keyword evidence="6" id="KW-0631">Potassium channel</keyword>
<reference evidence="14 15" key="1">
    <citation type="journal article" date="2015" name="Genome Announc.">
        <title>Expanding the biotechnology potential of lactobacilli through comparative genomics of 213 strains and associated genera.</title>
        <authorList>
            <person name="Sun Z."/>
            <person name="Harris H.M."/>
            <person name="McCann A."/>
            <person name="Guo C."/>
            <person name="Argimon S."/>
            <person name="Zhang W."/>
            <person name="Yang X."/>
            <person name="Jeffery I.B."/>
            <person name="Cooney J.C."/>
            <person name="Kagawa T.F."/>
            <person name="Liu W."/>
            <person name="Song Y."/>
            <person name="Salvetti E."/>
            <person name="Wrobel A."/>
            <person name="Rasinkangas P."/>
            <person name="Parkhill J."/>
            <person name="Rea M.C."/>
            <person name="O'Sullivan O."/>
            <person name="Ritari J."/>
            <person name="Douillard F.P."/>
            <person name="Paul Ross R."/>
            <person name="Yang R."/>
            <person name="Briner A.E."/>
            <person name="Felis G.E."/>
            <person name="de Vos W.M."/>
            <person name="Barrangou R."/>
            <person name="Klaenhammer T.R."/>
            <person name="Caufield P.W."/>
            <person name="Cui Y."/>
            <person name="Zhang H."/>
            <person name="O'Toole P.W."/>
        </authorList>
    </citation>
    <scope>NUCLEOTIDE SEQUENCE [LARGE SCALE GENOMIC DNA]</scope>
    <source>
        <strain evidence="14 15">DSM 19906</strain>
    </source>
</reference>
<feature type="transmembrane region" description="Helical" evidence="13">
    <location>
        <begin position="78"/>
        <end position="98"/>
    </location>
</feature>
<evidence type="ECO:0000256" key="1">
    <source>
        <dbReference type="ARBA" id="ARBA00004141"/>
    </source>
</evidence>
<comment type="caution">
    <text evidence="14">The sequence shown here is derived from an EMBL/GenBank/DDBJ whole genome shotgun (WGS) entry which is preliminary data.</text>
</comment>
<feature type="transmembrane region" description="Helical" evidence="13">
    <location>
        <begin position="110"/>
        <end position="131"/>
    </location>
</feature>
<keyword evidence="7" id="KW-0630">Potassium</keyword>
<evidence type="ECO:0000256" key="3">
    <source>
        <dbReference type="ARBA" id="ARBA00022448"/>
    </source>
</evidence>
<evidence type="ECO:0000256" key="12">
    <source>
        <dbReference type="ARBA" id="ARBA00034430"/>
    </source>
</evidence>
<evidence type="ECO:0000256" key="4">
    <source>
        <dbReference type="ARBA" id="ARBA00022538"/>
    </source>
</evidence>
<feature type="transmembrane region" description="Helical" evidence="13">
    <location>
        <begin position="163"/>
        <end position="189"/>
    </location>
</feature>
<comment type="similarity">
    <text evidence="2">Belongs to the TMEM175 family.</text>
</comment>
<keyword evidence="15" id="KW-1185">Reference proteome</keyword>
<keyword evidence="5 13" id="KW-0812">Transmembrane</keyword>
<proteinExistence type="inferred from homology"/>
<name>A0A0R1NL66_9LACO</name>
<evidence type="ECO:0000256" key="5">
    <source>
        <dbReference type="ARBA" id="ARBA00022692"/>
    </source>
</evidence>
<dbReference type="InterPro" id="IPR010617">
    <property type="entry name" value="TMEM175-like"/>
</dbReference>